<dbReference type="STRING" id="351675.SAMN05421680_13814"/>
<evidence type="ECO:0000313" key="4">
    <source>
        <dbReference type="Proteomes" id="UP000198919"/>
    </source>
</evidence>
<dbReference type="PROSITE" id="PS51257">
    <property type="entry name" value="PROKAR_LIPOPROTEIN"/>
    <property type="match status" value="1"/>
</dbReference>
<dbReference type="Pfam" id="PF08238">
    <property type="entry name" value="Sel1"/>
    <property type="match status" value="2"/>
</dbReference>
<reference evidence="4" key="1">
    <citation type="submission" date="2016-10" db="EMBL/GenBank/DDBJ databases">
        <authorList>
            <person name="Varghese N."/>
            <person name="Submissions S."/>
        </authorList>
    </citation>
    <scope>NUCLEOTIDE SEQUENCE [LARGE SCALE GENOMIC DNA]</scope>
    <source>
        <strain evidence="4">DSM 17908</strain>
    </source>
</reference>
<evidence type="ECO:0000313" key="5">
    <source>
        <dbReference type="Proteomes" id="UP000224607"/>
    </source>
</evidence>
<evidence type="ECO:0000313" key="3">
    <source>
        <dbReference type="EMBL" id="SFK22468.1"/>
    </source>
</evidence>
<accession>A0A1I3XSF8</accession>
<feature type="signal peptide" evidence="1">
    <location>
        <begin position="1"/>
        <end position="20"/>
    </location>
</feature>
<feature type="chain" id="PRO_5011630146" description="Sel1 repeat-containing protein" evidence="1">
    <location>
        <begin position="21"/>
        <end position="195"/>
    </location>
</feature>
<name>A0A1I3XSF8_9GAMM</name>
<dbReference type="AlphaFoldDB" id="A0A1I3XSF8"/>
<sequence length="195" mass="22442">MKNKKKILSLILFFSFITYGCSINDHNTPSIVFNHSDNFLSALPIPVPKNEHEYHELVNKANEGDAEANWMLAVILQTEKRYRGAMKRYQLSISRNDKYKLKSMVNLGFVLQSEHNYAKAREFFELAGKSGEFGGYRALGVNYLNGIGVKQHINKAKEYFEKGSQIGCHECAYYVEHWNDVVKLKQLERLELSGK</sequence>
<dbReference type="InterPro" id="IPR006597">
    <property type="entry name" value="Sel1-like"/>
</dbReference>
<reference evidence="3" key="2">
    <citation type="submission" date="2016-10" db="EMBL/GenBank/DDBJ databases">
        <authorList>
            <person name="de Groot N.N."/>
        </authorList>
    </citation>
    <scope>NUCLEOTIDE SEQUENCE [LARGE SCALE GENOMIC DNA]</scope>
    <source>
        <strain evidence="3">DSM 17908</strain>
    </source>
</reference>
<evidence type="ECO:0000256" key="1">
    <source>
        <dbReference type="SAM" id="SignalP"/>
    </source>
</evidence>
<keyword evidence="1" id="KW-0732">Signal</keyword>
<keyword evidence="5" id="KW-1185">Reference proteome</keyword>
<proteinExistence type="predicted"/>
<organism evidence="3 4">
    <name type="scientific">Xenorhabdus mauleonii</name>
    <dbReference type="NCBI Taxonomy" id="351675"/>
    <lineage>
        <taxon>Bacteria</taxon>
        <taxon>Pseudomonadati</taxon>
        <taxon>Pseudomonadota</taxon>
        <taxon>Gammaproteobacteria</taxon>
        <taxon>Enterobacterales</taxon>
        <taxon>Morganellaceae</taxon>
        <taxon>Xenorhabdus</taxon>
    </lineage>
</organism>
<dbReference type="InterPro" id="IPR011990">
    <property type="entry name" value="TPR-like_helical_dom_sf"/>
</dbReference>
<evidence type="ECO:0008006" key="6">
    <source>
        <dbReference type="Google" id="ProtNLM"/>
    </source>
</evidence>
<dbReference type="Gene3D" id="1.25.40.10">
    <property type="entry name" value="Tetratricopeptide repeat domain"/>
    <property type="match status" value="1"/>
</dbReference>
<dbReference type="EMBL" id="FORG01000038">
    <property type="protein sequence ID" value="SFK22468.1"/>
    <property type="molecule type" value="Genomic_DNA"/>
</dbReference>
<dbReference type="SUPFAM" id="SSF81901">
    <property type="entry name" value="HCP-like"/>
    <property type="match status" value="1"/>
</dbReference>
<dbReference type="Proteomes" id="UP000224607">
    <property type="component" value="Unassembled WGS sequence"/>
</dbReference>
<protein>
    <recommendedName>
        <fullName evidence="6">Sel1 repeat-containing protein</fullName>
    </recommendedName>
</protein>
<dbReference type="RefSeq" id="WP_244590729.1">
    <property type="nucleotide sequence ID" value="NZ_CAWNQB010000022.1"/>
</dbReference>
<evidence type="ECO:0000313" key="2">
    <source>
        <dbReference type="EMBL" id="PHM36287.1"/>
    </source>
</evidence>
<dbReference type="EMBL" id="NITY01000029">
    <property type="protein sequence ID" value="PHM36287.1"/>
    <property type="molecule type" value="Genomic_DNA"/>
</dbReference>
<gene>
    <name evidence="3" type="ORF">SAMN05421680_13814</name>
    <name evidence="2" type="ORF">Xmau_04296</name>
</gene>
<reference evidence="2 5" key="3">
    <citation type="journal article" date="2017" name="Nat. Microbiol.">
        <title>Natural product diversity associated with the nematode symbionts Photorhabdus and Xenorhabdus.</title>
        <authorList>
            <person name="Tobias N.J."/>
            <person name="Wolff H."/>
            <person name="Djahanschiri B."/>
            <person name="Grundmann F."/>
            <person name="Kronenwerth M."/>
            <person name="Shi Y.M."/>
            <person name="Simonyi S."/>
            <person name="Grun P."/>
            <person name="Shapiro-Ilan D."/>
            <person name="Pidot S.J."/>
            <person name="Stinear T.P."/>
            <person name="Ebersberger I."/>
            <person name="Bode H.B."/>
        </authorList>
    </citation>
    <scope>NUCLEOTIDE SEQUENCE [LARGE SCALE GENOMIC DNA]</scope>
    <source>
        <strain evidence="2 5">DSM 17908</strain>
    </source>
</reference>
<dbReference type="SMART" id="SM00671">
    <property type="entry name" value="SEL1"/>
    <property type="match status" value="3"/>
</dbReference>
<dbReference type="Proteomes" id="UP000198919">
    <property type="component" value="Unassembled WGS sequence"/>
</dbReference>